<dbReference type="AlphaFoldDB" id="A0A2V2UMU2"/>
<dbReference type="PROSITE" id="PS50011">
    <property type="entry name" value="PROTEIN_KINASE_DOM"/>
    <property type="match status" value="1"/>
</dbReference>
<dbReference type="GO" id="GO:0004674">
    <property type="term" value="F:protein serine/threonine kinase activity"/>
    <property type="evidence" value="ECO:0007669"/>
    <property type="project" value="InterPro"/>
</dbReference>
<name>A0A2V2UMU2_TRYCR</name>
<dbReference type="SMART" id="SM00220">
    <property type="entry name" value="S_TKc"/>
    <property type="match status" value="1"/>
</dbReference>
<accession>A0A2V2UMU2</accession>
<evidence type="ECO:0000259" key="4">
    <source>
        <dbReference type="PROSITE" id="PS50011"/>
    </source>
</evidence>
<dbReference type="VEuPathDB" id="TriTrypDB:TCDM_00410"/>
<reference evidence="5 6" key="1">
    <citation type="journal article" date="2018" name="Microb. Genom.">
        <title>Expanding an expanded genome: long-read sequencing of Trypanosoma cruzi.</title>
        <authorList>
            <person name="Berna L."/>
            <person name="Rodriguez M."/>
            <person name="Chiribao M.L."/>
            <person name="Parodi-Talice A."/>
            <person name="Pita S."/>
            <person name="Rijo G."/>
            <person name="Alvarez-Valin F."/>
            <person name="Robello C."/>
        </authorList>
    </citation>
    <scope>NUCLEOTIDE SEQUENCE [LARGE SCALE GENOMIC DNA]</scope>
    <source>
        <strain evidence="5 6">Dm28c</strain>
    </source>
</reference>
<feature type="domain" description="Protein kinase" evidence="4">
    <location>
        <begin position="321"/>
        <end position="725"/>
    </location>
</feature>
<proteinExistence type="predicted"/>
<dbReference type="GO" id="GO:0005829">
    <property type="term" value="C:cytosol"/>
    <property type="evidence" value="ECO:0007669"/>
    <property type="project" value="TreeGrafter"/>
</dbReference>
<dbReference type="SUPFAM" id="SSF56112">
    <property type="entry name" value="Protein kinase-like (PK-like)"/>
    <property type="match status" value="1"/>
</dbReference>
<dbReference type="Gene3D" id="3.30.200.20">
    <property type="entry name" value="Phosphorylase Kinase, domain 1"/>
    <property type="match status" value="1"/>
</dbReference>
<dbReference type="GO" id="GO:0010506">
    <property type="term" value="P:regulation of autophagy"/>
    <property type="evidence" value="ECO:0007669"/>
    <property type="project" value="InterPro"/>
</dbReference>
<protein>
    <recommendedName>
        <fullName evidence="4">Protein kinase domain-containing protein</fullName>
    </recommendedName>
</protein>
<dbReference type="VEuPathDB" id="TriTrypDB:TcG_09057"/>
<dbReference type="VEuPathDB" id="TriTrypDB:TcCL_NonESM01218"/>
<dbReference type="InterPro" id="IPR017441">
    <property type="entry name" value="Protein_kinase_ATP_BS"/>
</dbReference>
<keyword evidence="2 3" id="KW-0067">ATP-binding</keyword>
<dbReference type="VEuPathDB" id="TriTrypDB:C3747_14g319"/>
<dbReference type="InterPro" id="IPR045269">
    <property type="entry name" value="Atg1-like"/>
</dbReference>
<dbReference type="InterPro" id="IPR000719">
    <property type="entry name" value="Prot_kinase_dom"/>
</dbReference>
<sequence length="933" mass="103707">MDTRSQIRLGVIRKEEDVAAAVEAAAPQTIQNGQQGNNEVKSRMTRNLLACSNSASEREICEKMSAGENGPVEPGLSDGARFSVPLKKKVDFCNEPALVAQEAGSPEFFINVAHTRQLPREVRRGEVQRPLEQPVLHPAENMAANNGCNEAYRYQNGSQRLDKVSRESSNMCSKPTVNVVSEGKGGSRILDTPVVQTLPALFNCLPGAMSKNTIQESNGNNGFHSAAVFQHDSEDAARRVVVTDGNRTATQSAYSTEVLQGDLPSSIICELQRLKHRRNSRTLPESLDPAINAKTPSPMPVTLVGAGNHHRRKHIKLVSSYILGPLLGEGVFGVVRDAIDTSANGVFPPRFQRVAIKSYKYRRTAAPGPDPIYDPVASFPPAVSFSKKVTYTPISDLKNHHSSKIQRMLENEVCNLQRFHCPNIIRGIDIFRRYGKDYVVLPIAICNLDQLVKETVQYELRQRQLQSNAGASFLSGQGSILPDNKSGSEMIIDLSCASYISAGEAEMNLLSSTLGDNVFPLFSADFVRGVMYQLLHGVAYLHNQGLAHNDLKLQNILLFANGELKISDLGSVLEEYNDQGTPMYISPEVCKYFYCAEDVEGEKKMVKVDAFKNDMWSCGVILYYLLVGKPLWECKMDVCNRYQLFREIASQTSPIDLDYVPEPRETTEATTMMMDDSLGKGNNTSDSSATEVISPLSLHHLLRCLLDINPATRLSAKDAIEHPSLRALQLRGSFGNDAIGMAQREVAFRVSQSPHLQLFIKRDREKHLQFVAECCSTLNIVLPKEIFLPGTREGGCENEWIEDTDSPFFRSAASSLTNATVDRSIFPTTRDYHYYENKLGRAEHDLRSLLQNHAKVNMLRNYMFGTVLVECGYRNAEEAEAKRILDLKKNQMKLVAAEQKELLQAKSARSLVATSNQKYIERNQCSGCFCGLM</sequence>
<evidence type="ECO:0000256" key="1">
    <source>
        <dbReference type="ARBA" id="ARBA00022741"/>
    </source>
</evidence>
<organism evidence="5 6">
    <name type="scientific">Trypanosoma cruzi</name>
    <dbReference type="NCBI Taxonomy" id="5693"/>
    <lineage>
        <taxon>Eukaryota</taxon>
        <taxon>Discoba</taxon>
        <taxon>Euglenozoa</taxon>
        <taxon>Kinetoplastea</taxon>
        <taxon>Metakinetoplastina</taxon>
        <taxon>Trypanosomatida</taxon>
        <taxon>Trypanosomatidae</taxon>
        <taxon>Trypanosoma</taxon>
        <taxon>Schizotrypanum</taxon>
    </lineage>
</organism>
<dbReference type="PROSITE" id="PS00107">
    <property type="entry name" value="PROTEIN_KINASE_ATP"/>
    <property type="match status" value="1"/>
</dbReference>
<dbReference type="VEuPathDB" id="TriTrypDB:BCY84_10755"/>
<dbReference type="GO" id="GO:0000407">
    <property type="term" value="C:phagophore assembly site"/>
    <property type="evidence" value="ECO:0007669"/>
    <property type="project" value="TreeGrafter"/>
</dbReference>
<dbReference type="VEuPathDB" id="TriTrypDB:TcBrA4_0131220"/>
<dbReference type="VEuPathDB" id="TriTrypDB:ECC02_010932"/>
<dbReference type="GO" id="GO:0016020">
    <property type="term" value="C:membrane"/>
    <property type="evidence" value="ECO:0007669"/>
    <property type="project" value="TreeGrafter"/>
</dbReference>
<dbReference type="GO" id="GO:0005776">
    <property type="term" value="C:autophagosome"/>
    <property type="evidence" value="ECO:0007669"/>
    <property type="project" value="TreeGrafter"/>
</dbReference>
<keyword evidence="1 3" id="KW-0547">Nucleotide-binding</keyword>
<comment type="caution">
    <text evidence="5">The sequence shown here is derived from an EMBL/GenBank/DDBJ whole genome shotgun (WGS) entry which is preliminary data.</text>
</comment>
<dbReference type="EMBL" id="PRFA01000156">
    <property type="protein sequence ID" value="PWU85545.1"/>
    <property type="molecule type" value="Genomic_DNA"/>
</dbReference>
<dbReference type="PANTHER" id="PTHR24348">
    <property type="entry name" value="SERINE/THREONINE-PROTEIN KINASE UNC-51-RELATED"/>
    <property type="match status" value="1"/>
</dbReference>
<dbReference type="VEuPathDB" id="TriTrypDB:TCSYLVIO_004507"/>
<dbReference type="VEuPathDB" id="TriTrypDB:TcCLB.510941.3"/>
<dbReference type="VEuPathDB" id="TriTrypDB:TcCLB.508179.60"/>
<dbReference type="Gene3D" id="1.10.510.10">
    <property type="entry name" value="Transferase(Phosphotransferase) domain 1"/>
    <property type="match status" value="1"/>
</dbReference>
<evidence type="ECO:0000256" key="3">
    <source>
        <dbReference type="PROSITE-ProRule" id="PRU10141"/>
    </source>
</evidence>
<dbReference type="GO" id="GO:0000045">
    <property type="term" value="P:autophagosome assembly"/>
    <property type="evidence" value="ECO:0007669"/>
    <property type="project" value="TreeGrafter"/>
</dbReference>
<dbReference type="VEuPathDB" id="TriTrypDB:Tc_MARK_3299"/>
<gene>
    <name evidence="5" type="ORF">C4B63_156g10</name>
</gene>
<dbReference type="VEuPathDB" id="TriTrypDB:TCSYLVIO_004506"/>
<dbReference type="PANTHER" id="PTHR24348:SF67">
    <property type="entry name" value="KINASE, PUTATIVE-RELATED"/>
    <property type="match status" value="1"/>
</dbReference>
<dbReference type="Proteomes" id="UP000246121">
    <property type="component" value="Unassembled WGS sequence"/>
</dbReference>
<evidence type="ECO:0000313" key="5">
    <source>
        <dbReference type="EMBL" id="PWU85545.1"/>
    </source>
</evidence>
<feature type="binding site" evidence="3">
    <location>
        <position position="357"/>
    </location>
    <ligand>
        <name>ATP</name>
        <dbReference type="ChEBI" id="CHEBI:30616"/>
    </ligand>
</feature>
<evidence type="ECO:0000313" key="6">
    <source>
        <dbReference type="Proteomes" id="UP000246121"/>
    </source>
</evidence>
<dbReference type="InterPro" id="IPR011009">
    <property type="entry name" value="Kinase-like_dom_sf"/>
</dbReference>
<dbReference type="VEuPathDB" id="TriTrypDB:C4B63_156g10"/>
<dbReference type="InterPro" id="IPR008271">
    <property type="entry name" value="Ser/Thr_kinase_AS"/>
</dbReference>
<evidence type="ECO:0000256" key="2">
    <source>
        <dbReference type="ARBA" id="ARBA00022840"/>
    </source>
</evidence>
<dbReference type="GO" id="GO:0005524">
    <property type="term" value="F:ATP binding"/>
    <property type="evidence" value="ECO:0007669"/>
    <property type="project" value="UniProtKB-UniRule"/>
</dbReference>
<dbReference type="PROSITE" id="PS00108">
    <property type="entry name" value="PROTEIN_KINASE_ST"/>
    <property type="match status" value="1"/>
</dbReference>
<dbReference type="Pfam" id="PF00069">
    <property type="entry name" value="Pkinase"/>
    <property type="match status" value="1"/>
</dbReference>